<dbReference type="AlphaFoldDB" id="A0A839ERI3"/>
<accession>A0A839ERI3</accession>
<dbReference type="InterPro" id="IPR036380">
    <property type="entry name" value="Isochorismatase-like_sf"/>
</dbReference>
<dbReference type="CDD" id="cd00431">
    <property type="entry name" value="cysteine_hydrolases"/>
    <property type="match status" value="1"/>
</dbReference>
<evidence type="ECO:0000259" key="2">
    <source>
        <dbReference type="Pfam" id="PF00857"/>
    </source>
</evidence>
<protein>
    <submittedName>
        <fullName evidence="3">Nicotinamidase-related amidase</fullName>
    </submittedName>
</protein>
<keyword evidence="1" id="KW-0378">Hydrolase</keyword>
<evidence type="ECO:0000313" key="3">
    <source>
        <dbReference type="EMBL" id="MBA8880735.1"/>
    </source>
</evidence>
<evidence type="ECO:0000256" key="1">
    <source>
        <dbReference type="ARBA" id="ARBA00022801"/>
    </source>
</evidence>
<keyword evidence="4" id="KW-1185">Reference proteome</keyword>
<proteinExistence type="predicted"/>
<dbReference type="GO" id="GO:0016787">
    <property type="term" value="F:hydrolase activity"/>
    <property type="evidence" value="ECO:0007669"/>
    <property type="project" value="UniProtKB-KW"/>
</dbReference>
<evidence type="ECO:0000313" key="4">
    <source>
        <dbReference type="Proteomes" id="UP000549052"/>
    </source>
</evidence>
<feature type="domain" description="Isochorismatase-like" evidence="2">
    <location>
        <begin position="22"/>
        <end position="200"/>
    </location>
</feature>
<gene>
    <name evidence="3" type="ORF">FHW16_004460</name>
</gene>
<dbReference type="EMBL" id="JACGXN010000009">
    <property type="protein sequence ID" value="MBA8880735.1"/>
    <property type="molecule type" value="Genomic_DNA"/>
</dbReference>
<dbReference type="Proteomes" id="UP000549052">
    <property type="component" value="Unassembled WGS sequence"/>
</dbReference>
<dbReference type="InterPro" id="IPR000868">
    <property type="entry name" value="Isochorismatase-like_dom"/>
</dbReference>
<dbReference type="RefSeq" id="WP_182551373.1">
    <property type="nucleotide sequence ID" value="NZ_JACGXN010000009.1"/>
</dbReference>
<comment type="caution">
    <text evidence="3">The sequence shown here is derived from an EMBL/GenBank/DDBJ whole genome shotgun (WGS) entry which is preliminary data.</text>
</comment>
<dbReference type="SUPFAM" id="SSF52499">
    <property type="entry name" value="Isochorismatase-like hydrolases"/>
    <property type="match status" value="1"/>
</dbReference>
<organism evidence="3 4">
    <name type="scientific">Phyllobacterium myrsinacearum</name>
    <dbReference type="NCBI Taxonomy" id="28101"/>
    <lineage>
        <taxon>Bacteria</taxon>
        <taxon>Pseudomonadati</taxon>
        <taxon>Pseudomonadota</taxon>
        <taxon>Alphaproteobacteria</taxon>
        <taxon>Hyphomicrobiales</taxon>
        <taxon>Phyllobacteriaceae</taxon>
        <taxon>Phyllobacterium</taxon>
    </lineage>
</organism>
<sequence>MQNIYGLAIPETLAETVRPETTALVVYDMQVGILRQMKDGAAILQKVLQTLEIARSAGIRIFFMRHMSLPKKMAGVFQLKQMMAWQRQSSAENVEPWFLRDNPGFALAPELAVRQDEAILDKITFSAFEGTPLAIALRDCGLKSFIICGIATEIGIDPTVRHGTDLGFIPVILTDACGGGHAEAAERSMANLAFMGDAMLCTVEELAAAVSVQ</sequence>
<dbReference type="PANTHER" id="PTHR43540">
    <property type="entry name" value="PEROXYUREIDOACRYLATE/UREIDOACRYLATE AMIDOHYDROLASE-RELATED"/>
    <property type="match status" value="1"/>
</dbReference>
<name>A0A839ERI3_9HYPH</name>
<dbReference type="Pfam" id="PF00857">
    <property type="entry name" value="Isochorismatase"/>
    <property type="match status" value="1"/>
</dbReference>
<dbReference type="InterPro" id="IPR050272">
    <property type="entry name" value="Isochorismatase-like_hydrls"/>
</dbReference>
<dbReference type="Gene3D" id="3.40.50.850">
    <property type="entry name" value="Isochorismatase-like"/>
    <property type="match status" value="1"/>
</dbReference>
<reference evidence="3 4" key="1">
    <citation type="submission" date="2020-07" db="EMBL/GenBank/DDBJ databases">
        <title>Genomic Encyclopedia of Type Strains, Phase IV (KMG-V): Genome sequencing to study the core and pangenomes of soil and plant-associated prokaryotes.</title>
        <authorList>
            <person name="Whitman W."/>
        </authorList>
    </citation>
    <scope>NUCLEOTIDE SEQUENCE [LARGE SCALE GENOMIC DNA]</scope>
    <source>
        <strain evidence="3 4">AN3</strain>
    </source>
</reference>